<feature type="repeat" description="NHL" evidence="4">
    <location>
        <begin position="198"/>
        <end position="241"/>
    </location>
</feature>
<accession>A0A937VZ97</accession>
<dbReference type="Proteomes" id="UP000712673">
    <property type="component" value="Unassembled WGS sequence"/>
</dbReference>
<evidence type="ECO:0008006" key="7">
    <source>
        <dbReference type="Google" id="ProtNLM"/>
    </source>
</evidence>
<dbReference type="GO" id="GO:0005576">
    <property type="term" value="C:extracellular region"/>
    <property type="evidence" value="ECO:0007669"/>
    <property type="project" value="TreeGrafter"/>
</dbReference>
<gene>
    <name evidence="5" type="ORF">FJZ47_08845</name>
</gene>
<dbReference type="InterPro" id="IPR001258">
    <property type="entry name" value="NHL_repeat"/>
</dbReference>
<sequence length="354" mass="39297">MATTISPDDLVTFLVLTLPAEEPKIGHVSEVRSYQPGREIMREVYGIGDFRYEYVDGWAKLPAGVTFTECPGVAVDAQDNVYILTRGEHPIMVFDRDGNYLRSFGEGLFSDRTHGLYMAHNGALLAADDGIHTIQTFDTNGNRLMELGDRNNPAPRWSGTPFNRPTSAAIMPRNGDVYVSDGYGNSRVHVYTSSGTYKFSWGRPGIDAGQFIRPHNIAIDNNDTVYVVDREAHRIQLFDPQGGFITMWSNIHRPDAMVLWGEHIYVGELNGMGGVDDAPGLGHRVSIYDLKGRMVCRFGADEEGEGAGQFIAPHGIAVDSHGDIYVAEVSFTIRGRHMNPPKELRSISKYRRVS</sequence>
<evidence type="ECO:0000256" key="3">
    <source>
        <dbReference type="ARBA" id="ARBA00023180"/>
    </source>
</evidence>
<reference evidence="5" key="1">
    <citation type="submission" date="2019-03" db="EMBL/GenBank/DDBJ databases">
        <title>Lake Tanganyika Metagenome-Assembled Genomes (MAGs).</title>
        <authorList>
            <person name="Tran P."/>
        </authorList>
    </citation>
    <scope>NUCLEOTIDE SEQUENCE</scope>
    <source>
        <strain evidence="5">K_DeepCast_65m_m2_066</strain>
    </source>
</reference>
<evidence type="ECO:0000256" key="4">
    <source>
        <dbReference type="PROSITE-ProRule" id="PRU00504"/>
    </source>
</evidence>
<keyword evidence="3" id="KW-0325">Glycoprotein</keyword>
<evidence type="ECO:0000256" key="1">
    <source>
        <dbReference type="ARBA" id="ARBA00022729"/>
    </source>
</evidence>
<evidence type="ECO:0000313" key="5">
    <source>
        <dbReference type="EMBL" id="MBM3223893.1"/>
    </source>
</evidence>
<organism evidence="5 6">
    <name type="scientific">Tectimicrobiota bacterium</name>
    <dbReference type="NCBI Taxonomy" id="2528274"/>
    <lineage>
        <taxon>Bacteria</taxon>
        <taxon>Pseudomonadati</taxon>
        <taxon>Nitrospinota/Tectimicrobiota group</taxon>
        <taxon>Candidatus Tectimicrobiota</taxon>
    </lineage>
</organism>
<dbReference type="Pfam" id="PF01436">
    <property type="entry name" value="NHL"/>
    <property type="match status" value="2"/>
</dbReference>
<dbReference type="AlphaFoldDB" id="A0A937VZ97"/>
<dbReference type="PROSITE" id="PS51125">
    <property type="entry name" value="NHL"/>
    <property type="match status" value="2"/>
</dbReference>
<dbReference type="CDD" id="cd14958">
    <property type="entry name" value="NHL_PAL_like"/>
    <property type="match status" value="1"/>
</dbReference>
<protein>
    <recommendedName>
        <fullName evidence="7">6-bladed beta-propeller</fullName>
    </recommendedName>
</protein>
<dbReference type="Gene3D" id="2.120.10.30">
    <property type="entry name" value="TolB, C-terminal domain"/>
    <property type="match status" value="2"/>
</dbReference>
<evidence type="ECO:0000313" key="6">
    <source>
        <dbReference type="Proteomes" id="UP000712673"/>
    </source>
</evidence>
<comment type="caution">
    <text evidence="5">The sequence shown here is derived from an EMBL/GenBank/DDBJ whole genome shotgun (WGS) entry which is preliminary data.</text>
</comment>
<dbReference type="PANTHER" id="PTHR10680:SF38">
    <property type="entry name" value="BLL1368 PROTEIN"/>
    <property type="match status" value="1"/>
</dbReference>
<feature type="repeat" description="NHL" evidence="4">
    <location>
        <begin position="161"/>
        <end position="194"/>
    </location>
</feature>
<dbReference type="PANTHER" id="PTHR10680">
    <property type="entry name" value="PEPTIDYL-GLYCINE ALPHA-AMIDATING MONOOXYGENASE"/>
    <property type="match status" value="1"/>
</dbReference>
<keyword evidence="2" id="KW-0677">Repeat</keyword>
<dbReference type="EMBL" id="VGLS01000218">
    <property type="protein sequence ID" value="MBM3223893.1"/>
    <property type="molecule type" value="Genomic_DNA"/>
</dbReference>
<dbReference type="InterPro" id="IPR011042">
    <property type="entry name" value="6-blade_b-propeller_TolB-like"/>
</dbReference>
<evidence type="ECO:0000256" key="2">
    <source>
        <dbReference type="ARBA" id="ARBA00022737"/>
    </source>
</evidence>
<keyword evidence="1" id="KW-0732">Signal</keyword>
<proteinExistence type="predicted"/>
<name>A0A937VZ97_UNCTE</name>
<dbReference type="SUPFAM" id="SSF63829">
    <property type="entry name" value="Calcium-dependent phosphotriesterase"/>
    <property type="match status" value="1"/>
</dbReference>